<organism evidence="1">
    <name type="scientific">Karlodinium veneficum</name>
    <name type="common">Dinoflagellate</name>
    <name type="synonym">Karlodinium micrum</name>
    <dbReference type="NCBI Taxonomy" id="407301"/>
    <lineage>
        <taxon>Eukaryota</taxon>
        <taxon>Sar</taxon>
        <taxon>Alveolata</taxon>
        <taxon>Dinophyceae</taxon>
        <taxon>Gymnodiniales</taxon>
        <taxon>Kareniaceae</taxon>
        <taxon>Karlodinium</taxon>
    </lineage>
</organism>
<protein>
    <submittedName>
        <fullName evidence="1">Uncharacterized protein</fullName>
    </submittedName>
</protein>
<reference evidence="1" key="2">
    <citation type="book" date="2010" name="PROCEEDINGS OF 13TH INTERNATIONAL CONFERENCE ON HARMFUL ALGAE" publisher="International Society For The Study of Harmful Algae" city="Hong Kong, China">
        <title>Dinoflagellate meta-transcriptomics enabled by spliced leader.</title>
        <editorList>
            <person name="Unknown A."/>
        </editorList>
        <authorList>
            <person name="Lin S."/>
            <person name="Zhang H."/>
        </authorList>
    </citation>
    <scope>NUCLEOTIDE SEQUENCE</scope>
    <source>
        <strain evidence="1">CCMP1975</strain>
    </source>
</reference>
<reference evidence="1" key="1">
    <citation type="submission" date="2008-12" db="EMBL/GenBank/DDBJ databases">
        <authorList>
            <person name="Zhang H."/>
            <person name="Lin S."/>
        </authorList>
    </citation>
    <scope>NUCLEOTIDE SEQUENCE</scope>
    <source>
        <strain evidence="1">CCMP1975</strain>
    </source>
</reference>
<name>E8Z702_KARVE</name>
<evidence type="ECO:0000313" key="1">
    <source>
        <dbReference type="EMBL" id="ACU45232.1"/>
    </source>
</evidence>
<sequence>TFMPKARFYRSFFASDYWCSAHLFGLEMQRVSLNKGLEFVIEPLHAYTQAFET</sequence>
<dbReference type="AlphaFoldDB" id="E8Z702"/>
<proteinExistence type="evidence at transcript level"/>
<feature type="non-terminal residue" evidence="1">
    <location>
        <position position="1"/>
    </location>
</feature>
<dbReference type="EMBL" id="FJ600219">
    <property type="protein sequence ID" value="ACU45232.1"/>
    <property type="molecule type" value="mRNA"/>
</dbReference>
<accession>E8Z702</accession>